<reference evidence="5" key="1">
    <citation type="journal article" date="2013" name="Nat. Biotechnol.">
        <title>Draft genome sequence of chickpea (Cicer arietinum) provides a resource for trait improvement.</title>
        <authorList>
            <person name="Varshney R.K."/>
            <person name="Song C."/>
            <person name="Saxena R.K."/>
            <person name="Azam S."/>
            <person name="Yu S."/>
            <person name="Sharpe A.G."/>
            <person name="Cannon S."/>
            <person name="Baek J."/>
            <person name="Rosen B.D."/>
            <person name="Tar'an B."/>
            <person name="Millan T."/>
            <person name="Zhang X."/>
            <person name="Ramsay L.D."/>
            <person name="Iwata A."/>
            <person name="Wang Y."/>
            <person name="Nelson W."/>
            <person name="Farmer A.D."/>
            <person name="Gaur P.M."/>
            <person name="Soderlund C."/>
            <person name="Penmetsa R.V."/>
            <person name="Xu C."/>
            <person name="Bharti A.K."/>
            <person name="He W."/>
            <person name="Winter P."/>
            <person name="Zhao S."/>
            <person name="Hane J.K."/>
            <person name="Carrasquilla-Garcia N."/>
            <person name="Condie J.A."/>
            <person name="Upadhyaya H.D."/>
            <person name="Luo M.C."/>
            <person name="Thudi M."/>
            <person name="Gowda C.L."/>
            <person name="Singh N.P."/>
            <person name="Lichtenzveig J."/>
            <person name="Gali K.K."/>
            <person name="Rubio J."/>
            <person name="Nadarajan N."/>
            <person name="Dolezel J."/>
            <person name="Bansal K.C."/>
            <person name="Xu X."/>
            <person name="Edwards D."/>
            <person name="Zhang G."/>
            <person name="Kahl G."/>
            <person name="Gil J."/>
            <person name="Singh K.B."/>
            <person name="Datta S.K."/>
            <person name="Jackson S.A."/>
            <person name="Wang J."/>
            <person name="Cook D.R."/>
        </authorList>
    </citation>
    <scope>NUCLEOTIDE SEQUENCE [LARGE SCALE GENOMIC DNA]</scope>
    <source>
        <strain evidence="5">cv. CDC Frontier</strain>
    </source>
</reference>
<feature type="compositionally biased region" description="Polar residues" evidence="4">
    <location>
        <begin position="191"/>
        <end position="231"/>
    </location>
</feature>
<feature type="compositionally biased region" description="Low complexity" evidence="4">
    <location>
        <begin position="85"/>
        <end position="103"/>
    </location>
</feature>
<keyword evidence="3" id="KW-0804">Transcription</keyword>
<dbReference type="PaxDb" id="3827-XP_004486271.1"/>
<dbReference type="AlphaFoldDB" id="A0A1S2XAG1"/>
<dbReference type="PANTHER" id="PTHR33388">
    <property type="entry name" value="OS01G0212500 PROTEIN"/>
    <property type="match status" value="1"/>
</dbReference>
<feature type="compositionally biased region" description="Polar residues" evidence="4">
    <location>
        <begin position="110"/>
        <end position="129"/>
    </location>
</feature>
<dbReference type="GeneID" id="101513083"/>
<evidence type="ECO:0000313" key="6">
    <source>
        <dbReference type="RefSeq" id="XP_004486271.1"/>
    </source>
</evidence>
<dbReference type="InterPro" id="IPR040356">
    <property type="entry name" value="SPEAR"/>
</dbReference>
<feature type="region of interest" description="Disordered" evidence="4">
    <location>
        <begin position="1"/>
        <end position="155"/>
    </location>
</feature>
<evidence type="ECO:0000256" key="3">
    <source>
        <dbReference type="ARBA" id="ARBA00023163"/>
    </source>
</evidence>
<evidence type="ECO:0000313" key="5">
    <source>
        <dbReference type="Proteomes" id="UP000087171"/>
    </source>
</evidence>
<feature type="compositionally biased region" description="Low complexity" evidence="4">
    <location>
        <begin position="1"/>
        <end position="13"/>
    </location>
</feature>
<feature type="region of interest" description="Disordered" evidence="4">
    <location>
        <begin position="191"/>
        <end position="243"/>
    </location>
</feature>
<feature type="compositionally biased region" description="Low complexity" evidence="4">
    <location>
        <begin position="21"/>
        <end position="39"/>
    </location>
</feature>
<dbReference type="KEGG" id="cam:101513083"/>
<reference evidence="6" key="2">
    <citation type="submission" date="2025-08" db="UniProtKB">
        <authorList>
            <consortium name="RefSeq"/>
        </authorList>
    </citation>
    <scope>IDENTIFICATION</scope>
    <source>
        <tissue evidence="6">Etiolated seedlings</tissue>
    </source>
</reference>
<organism evidence="5 6">
    <name type="scientific">Cicer arietinum</name>
    <name type="common">Chickpea</name>
    <name type="synonym">Garbanzo</name>
    <dbReference type="NCBI Taxonomy" id="3827"/>
    <lineage>
        <taxon>Eukaryota</taxon>
        <taxon>Viridiplantae</taxon>
        <taxon>Streptophyta</taxon>
        <taxon>Embryophyta</taxon>
        <taxon>Tracheophyta</taxon>
        <taxon>Spermatophyta</taxon>
        <taxon>Magnoliopsida</taxon>
        <taxon>eudicotyledons</taxon>
        <taxon>Gunneridae</taxon>
        <taxon>Pentapetalae</taxon>
        <taxon>rosids</taxon>
        <taxon>fabids</taxon>
        <taxon>Fabales</taxon>
        <taxon>Fabaceae</taxon>
        <taxon>Papilionoideae</taxon>
        <taxon>50 kb inversion clade</taxon>
        <taxon>NPAAA clade</taxon>
        <taxon>Hologalegina</taxon>
        <taxon>IRL clade</taxon>
        <taxon>Cicereae</taxon>
        <taxon>Cicer</taxon>
    </lineage>
</organism>
<keyword evidence="2" id="KW-0805">Transcription regulation</keyword>
<evidence type="ECO:0000256" key="1">
    <source>
        <dbReference type="ARBA" id="ARBA00022491"/>
    </source>
</evidence>
<protein>
    <submittedName>
        <fullName evidence="6">Uncharacterized protein LOC101513083</fullName>
    </submittedName>
</protein>
<evidence type="ECO:0000256" key="4">
    <source>
        <dbReference type="SAM" id="MobiDB-lite"/>
    </source>
</evidence>
<feature type="compositionally biased region" description="Basic and acidic residues" evidence="4">
    <location>
        <begin position="53"/>
        <end position="62"/>
    </location>
</feature>
<dbReference type="Proteomes" id="UP000087171">
    <property type="component" value="Chromosome Ca1"/>
</dbReference>
<feature type="region of interest" description="Disordered" evidence="4">
    <location>
        <begin position="429"/>
        <end position="455"/>
    </location>
</feature>
<dbReference type="OrthoDB" id="1189784at2759"/>
<gene>
    <name evidence="6" type="primary">LOC101513083</name>
</gene>
<dbReference type="RefSeq" id="XP_004486271.1">
    <property type="nucleotide sequence ID" value="XM_004486214.3"/>
</dbReference>
<accession>A0A1S2XAG1</accession>
<sequence length="455" mass="49230">MCSNTGSTSACGCSSGGNGGSIWSSSLKKQQQQHQQQQQKRPRIPKRGPGVAELEKILREQETIDISTTTTTTDRDRGSNNEGFSSSCYIPHYSSSSSLKSHQQPPPLLTQPNSPSSGRTVVSNMSSHHVPSAPKFDHIVPPPKPPNIASMYGNSPSILGRSGGSGFVSQEVELFPMNHLTSCKSKSNFNEVVDGSQSDSGNSPSRNLSSESNHVWSSYPSSIQKRNNNGFTPPPMMNQFHGTNGTAACSGSLSIGLQNHLEPPSNQNSYYQYTSRSQEEPKIVGIKRSHTSSLDNSLIAPSNFQVLPSFSRYSRPNQSSTNDNHGAASFNPTNECYRDAKWGSTLELNSRRFNSENVGSGHANFPPFVAPEVPSPPSMHLFQSVLSKGNVLPSQVIEDKMESSYQRSESSGQDRKPFFNFLEVKGQEGVTDAMSGSNHGGREGGRGGIDLSLKL</sequence>
<dbReference type="PANTHER" id="PTHR33388:SF19">
    <property type="entry name" value="SPOROCYTELESS-LIKE EAR-CONTAINING PROTEIN"/>
    <property type="match status" value="1"/>
</dbReference>
<dbReference type="eggNOG" id="ENOG502SAE6">
    <property type="taxonomic scope" value="Eukaryota"/>
</dbReference>
<dbReference type="GO" id="GO:0003700">
    <property type="term" value="F:DNA-binding transcription factor activity"/>
    <property type="evidence" value="ECO:0007669"/>
    <property type="project" value="InterPro"/>
</dbReference>
<proteinExistence type="predicted"/>
<keyword evidence="1" id="KW-0678">Repressor</keyword>
<evidence type="ECO:0000256" key="2">
    <source>
        <dbReference type="ARBA" id="ARBA00023015"/>
    </source>
</evidence>
<name>A0A1S2XAG1_CICAR</name>
<keyword evidence="5" id="KW-1185">Reference proteome</keyword>